<sequence length="106" mass="12872">MQHVRSKPVQSRDTYTCRVGVTILRLKPVDRRELPLYMTKAGFKHTDPVRKPTCNQMERQKSLFPMSIERRYLFIFYLQILRIIKIRKRLSRSVTFIFCKPTQRFH</sequence>
<gene>
    <name evidence="1" type="ORF">TR136343</name>
</gene>
<proteinExistence type="predicted"/>
<dbReference type="EMBL" id="GEEE01009240">
    <property type="protein sequence ID" value="JAP53985.1"/>
    <property type="molecule type" value="Transcribed_RNA"/>
</dbReference>
<protein>
    <submittedName>
        <fullName evidence="1">Uncharacterized protein</fullName>
    </submittedName>
</protein>
<dbReference type="AlphaFoldDB" id="A0A0X3PPW6"/>
<evidence type="ECO:0000313" key="1">
    <source>
        <dbReference type="EMBL" id="JAP53985.1"/>
    </source>
</evidence>
<organism evidence="1">
    <name type="scientific">Schistocephalus solidus</name>
    <name type="common">Tapeworm</name>
    <dbReference type="NCBI Taxonomy" id="70667"/>
    <lineage>
        <taxon>Eukaryota</taxon>
        <taxon>Metazoa</taxon>
        <taxon>Spiralia</taxon>
        <taxon>Lophotrochozoa</taxon>
        <taxon>Platyhelminthes</taxon>
        <taxon>Cestoda</taxon>
        <taxon>Eucestoda</taxon>
        <taxon>Diphyllobothriidea</taxon>
        <taxon>Diphyllobothriidae</taxon>
        <taxon>Schistocephalus</taxon>
    </lineage>
</organism>
<accession>A0A0X3PPW6</accession>
<name>A0A0X3PPW6_SCHSO</name>
<reference evidence="1" key="1">
    <citation type="submission" date="2016-01" db="EMBL/GenBank/DDBJ databases">
        <title>Reference transcriptome for the parasite Schistocephalus solidus: insights into the molecular evolution of parasitism.</title>
        <authorList>
            <person name="Hebert F.O."/>
            <person name="Grambauer S."/>
            <person name="Barber I."/>
            <person name="Landry C.R."/>
            <person name="Aubin-Horth N."/>
        </authorList>
    </citation>
    <scope>NUCLEOTIDE SEQUENCE</scope>
</reference>